<dbReference type="Proteomes" id="UP000001494">
    <property type="component" value="Chromosome"/>
</dbReference>
<proteinExistence type="predicted"/>
<sequence length="198" mass="21339">MALAAGVVVTGCSDHHKKADQNQADHHTPLTPTEMEQTEPLSNTVPAGPDIGPLSSAPAPEKPVSMPDDGTKAMTKKLLKDKVIDRESVDLPKQGYGKTSKDSQIMSDAMATGMTTPMTAHIKDGDRPGEPSVNAQYDNQYHKSVKELSPSNVLEPENKEKKEVEEKEQEKKQLEIQAAESKKSAAIAESIARGARGK</sequence>
<feature type="compositionally biased region" description="Polar residues" evidence="1">
    <location>
        <begin position="30"/>
        <end position="45"/>
    </location>
</feature>
<feature type="region of interest" description="Disordered" evidence="1">
    <location>
        <begin position="1"/>
        <end position="104"/>
    </location>
</feature>
<protein>
    <submittedName>
        <fullName evidence="2">Uncharacterized protein</fullName>
    </submittedName>
</protein>
<dbReference type="KEGG" id="zmm:Zmob_1382"/>
<evidence type="ECO:0000256" key="1">
    <source>
        <dbReference type="SAM" id="MobiDB-lite"/>
    </source>
</evidence>
<evidence type="ECO:0000313" key="2">
    <source>
        <dbReference type="EMBL" id="AEH63202.1"/>
    </source>
</evidence>
<evidence type="ECO:0000313" key="3">
    <source>
        <dbReference type="Proteomes" id="UP000001494"/>
    </source>
</evidence>
<gene>
    <name evidence="2" type="ordered locus">Zmob_1382</name>
</gene>
<name>A0A0H3FZW3_ZYMMA</name>
<accession>A0A0H3FZW3</accession>
<feature type="compositionally biased region" description="Basic and acidic residues" evidence="1">
    <location>
        <begin position="13"/>
        <end position="28"/>
    </location>
</feature>
<dbReference type="HOGENOM" id="CLU_1377655_0_0_5"/>
<feature type="compositionally biased region" description="Basic and acidic residues" evidence="1">
    <location>
        <begin position="78"/>
        <end position="90"/>
    </location>
</feature>
<feature type="compositionally biased region" description="Basic and acidic residues" evidence="1">
    <location>
        <begin position="156"/>
        <end position="174"/>
    </location>
</feature>
<dbReference type="OrthoDB" id="9924267at2"/>
<organism evidence="2 3">
    <name type="scientific">Zymomonas mobilis subsp. mobilis (strain ATCC 10988 / DSM 424 / LMG 404 / NCIMB 8938 / NRRL B-806 / ZM1)</name>
    <dbReference type="NCBI Taxonomy" id="555217"/>
    <lineage>
        <taxon>Bacteria</taxon>
        <taxon>Pseudomonadati</taxon>
        <taxon>Pseudomonadota</taxon>
        <taxon>Alphaproteobacteria</taxon>
        <taxon>Sphingomonadales</taxon>
        <taxon>Zymomonadaceae</taxon>
        <taxon>Zymomonas</taxon>
    </lineage>
</organism>
<reference evidence="2 3" key="1">
    <citation type="journal article" date="2011" name="J. Bacteriol.">
        <title>Genome sequence of the ethanol-producing Zymomonas mobilis subsp. mobilis lectotype strain ATCC 10988.</title>
        <authorList>
            <person name="Pappas K.M."/>
            <person name="Kouvelis V.N."/>
            <person name="Saunders E."/>
            <person name="Brettin T.S."/>
            <person name="Bruce D."/>
            <person name="Detter C."/>
            <person name="Balakireva M."/>
            <person name="Han C.S."/>
            <person name="Savvakis G."/>
            <person name="Kyrpides N.C."/>
            <person name="Typas M.A."/>
        </authorList>
    </citation>
    <scope>NUCLEOTIDE SEQUENCE [LARGE SCALE GENOMIC DNA]</scope>
    <source>
        <strain evidence="3">ATCC 10988 / DSM 424 / CCUG 17860 / LMG 404 / NCIMB 8938 / NRRL B-806 / ZM1</strain>
    </source>
</reference>
<feature type="region of interest" description="Disordered" evidence="1">
    <location>
        <begin position="145"/>
        <end position="198"/>
    </location>
</feature>
<dbReference type="AlphaFoldDB" id="A0A0H3FZW3"/>
<dbReference type="EMBL" id="CP002850">
    <property type="protein sequence ID" value="AEH63202.1"/>
    <property type="molecule type" value="Genomic_DNA"/>
</dbReference>